<gene>
    <name evidence="9" type="ORF">GCM10009838_05460</name>
</gene>
<feature type="transmembrane region" description="Helical" evidence="8">
    <location>
        <begin position="75"/>
        <end position="95"/>
    </location>
</feature>
<evidence type="ECO:0000256" key="7">
    <source>
        <dbReference type="ARBA" id="ARBA00023136"/>
    </source>
</evidence>
<dbReference type="Proteomes" id="UP001499854">
    <property type="component" value="Unassembled WGS sequence"/>
</dbReference>
<dbReference type="RefSeq" id="WP_344655280.1">
    <property type="nucleotide sequence ID" value="NZ_BAAAQM010000002.1"/>
</dbReference>
<dbReference type="Pfam" id="PF01925">
    <property type="entry name" value="TauE"/>
    <property type="match status" value="1"/>
</dbReference>
<evidence type="ECO:0000256" key="6">
    <source>
        <dbReference type="ARBA" id="ARBA00022989"/>
    </source>
</evidence>
<accession>A0ABP5BXZ7</accession>
<evidence type="ECO:0000256" key="4">
    <source>
        <dbReference type="ARBA" id="ARBA00022475"/>
    </source>
</evidence>
<dbReference type="InterPro" id="IPR052017">
    <property type="entry name" value="TSUP"/>
</dbReference>
<feature type="transmembrane region" description="Helical" evidence="8">
    <location>
        <begin position="193"/>
        <end position="218"/>
    </location>
</feature>
<feature type="transmembrane region" description="Helical" evidence="8">
    <location>
        <begin position="230"/>
        <end position="251"/>
    </location>
</feature>
<comment type="caution">
    <text evidence="9">The sequence shown here is derived from an EMBL/GenBank/DDBJ whole genome shotgun (WGS) entry which is preliminary data.</text>
</comment>
<keyword evidence="5 8" id="KW-0812">Transmembrane</keyword>
<dbReference type="PANTHER" id="PTHR30269">
    <property type="entry name" value="TRANSMEMBRANE PROTEIN YFCA"/>
    <property type="match status" value="1"/>
</dbReference>
<evidence type="ECO:0000256" key="5">
    <source>
        <dbReference type="ARBA" id="ARBA00022692"/>
    </source>
</evidence>
<evidence type="ECO:0000256" key="3">
    <source>
        <dbReference type="ARBA" id="ARBA00022448"/>
    </source>
</evidence>
<keyword evidence="3" id="KW-0813">Transport</keyword>
<keyword evidence="6 8" id="KW-1133">Transmembrane helix</keyword>
<proteinExistence type="inferred from homology"/>
<evidence type="ECO:0000256" key="2">
    <source>
        <dbReference type="ARBA" id="ARBA00009142"/>
    </source>
</evidence>
<dbReference type="InterPro" id="IPR002781">
    <property type="entry name" value="TM_pro_TauE-like"/>
</dbReference>
<name>A0ABP5BXZ7_9ACTN</name>
<protein>
    <recommendedName>
        <fullName evidence="8">Probable membrane transporter protein</fullName>
    </recommendedName>
</protein>
<keyword evidence="4 8" id="KW-1003">Cell membrane</keyword>
<keyword evidence="10" id="KW-1185">Reference proteome</keyword>
<evidence type="ECO:0000313" key="9">
    <source>
        <dbReference type="EMBL" id="GAA1953140.1"/>
    </source>
</evidence>
<organism evidence="9 10">
    <name type="scientific">Catenulispora subtropica</name>
    <dbReference type="NCBI Taxonomy" id="450798"/>
    <lineage>
        <taxon>Bacteria</taxon>
        <taxon>Bacillati</taxon>
        <taxon>Actinomycetota</taxon>
        <taxon>Actinomycetes</taxon>
        <taxon>Catenulisporales</taxon>
        <taxon>Catenulisporaceae</taxon>
        <taxon>Catenulispora</taxon>
    </lineage>
</organism>
<keyword evidence="7 8" id="KW-0472">Membrane</keyword>
<feature type="transmembrane region" description="Helical" evidence="8">
    <location>
        <begin position="140"/>
        <end position="173"/>
    </location>
</feature>
<reference evidence="10" key="1">
    <citation type="journal article" date="2019" name="Int. J. Syst. Evol. Microbiol.">
        <title>The Global Catalogue of Microorganisms (GCM) 10K type strain sequencing project: providing services to taxonomists for standard genome sequencing and annotation.</title>
        <authorList>
            <consortium name="The Broad Institute Genomics Platform"/>
            <consortium name="The Broad Institute Genome Sequencing Center for Infectious Disease"/>
            <person name="Wu L."/>
            <person name="Ma J."/>
        </authorList>
    </citation>
    <scope>NUCLEOTIDE SEQUENCE [LARGE SCALE GENOMIC DNA]</scope>
    <source>
        <strain evidence="10">JCM 16013</strain>
    </source>
</reference>
<dbReference type="EMBL" id="BAAAQM010000002">
    <property type="protein sequence ID" value="GAA1953140.1"/>
    <property type="molecule type" value="Genomic_DNA"/>
</dbReference>
<evidence type="ECO:0000313" key="10">
    <source>
        <dbReference type="Proteomes" id="UP001499854"/>
    </source>
</evidence>
<dbReference type="PANTHER" id="PTHR30269:SF0">
    <property type="entry name" value="MEMBRANE TRANSPORTER PROTEIN YFCA-RELATED"/>
    <property type="match status" value="1"/>
</dbReference>
<sequence>MDIAHGAGLFAAAAGAGGVDAIVGGGGLVLLPSLLVAFPALPAATALGTNKLVGISGTSTAALTYTRRTPVDKRVVLPAAALAVLCAGLGAVSASALPTRVFRPVVMVLLTAVALFVVFRPAFGAEAGAAAVSRRRRVATTLLAGAVIGFYDGIFGPGTGTFLIICFTIGLFTEFVASSAMAKVVNTGTNLGALLVFAAEGHVLWTLGAGMAVCNIMGARAGSRLALERGAGFVRAVLLVVVAAMVAKMGYDQFG</sequence>
<feature type="transmembrane region" description="Helical" evidence="8">
    <location>
        <begin position="31"/>
        <end position="54"/>
    </location>
</feature>
<feature type="transmembrane region" description="Helical" evidence="8">
    <location>
        <begin position="101"/>
        <end position="119"/>
    </location>
</feature>
<comment type="similarity">
    <text evidence="2 8">Belongs to the 4-toluene sulfonate uptake permease (TSUP) (TC 2.A.102) family.</text>
</comment>
<evidence type="ECO:0000256" key="1">
    <source>
        <dbReference type="ARBA" id="ARBA00004651"/>
    </source>
</evidence>
<comment type="subcellular location">
    <subcellularLocation>
        <location evidence="1 8">Cell membrane</location>
        <topology evidence="1 8">Multi-pass membrane protein</topology>
    </subcellularLocation>
</comment>
<evidence type="ECO:0000256" key="8">
    <source>
        <dbReference type="RuleBase" id="RU363041"/>
    </source>
</evidence>